<evidence type="ECO:0000313" key="11">
    <source>
        <dbReference type="Proteomes" id="UP000001037"/>
    </source>
</evidence>
<comment type="catalytic activity">
    <reaction evidence="8">
        <text>N-acetyl-alpha-D-glucosamine 1-phosphate + UTP + H(+) = UDP-N-acetyl-alpha-D-glucosamine + diphosphate</text>
        <dbReference type="Rhea" id="RHEA:13509"/>
        <dbReference type="ChEBI" id="CHEBI:15378"/>
        <dbReference type="ChEBI" id="CHEBI:33019"/>
        <dbReference type="ChEBI" id="CHEBI:46398"/>
        <dbReference type="ChEBI" id="CHEBI:57705"/>
        <dbReference type="ChEBI" id="CHEBI:57776"/>
        <dbReference type="EC" id="2.7.7.23"/>
    </reaction>
</comment>
<dbReference type="AlphaFoldDB" id="G0EHA7"/>
<dbReference type="Gene3D" id="2.160.10.10">
    <property type="entry name" value="Hexapeptide repeat proteins"/>
    <property type="match status" value="1"/>
</dbReference>
<dbReference type="STRING" id="694429.Pyrfu_1473"/>
<dbReference type="SUPFAM" id="SSF53448">
    <property type="entry name" value="Nucleotide-diphospho-sugar transferases"/>
    <property type="match status" value="1"/>
</dbReference>
<keyword evidence="11" id="KW-1185">Reference proteome</keyword>
<gene>
    <name evidence="10" type="ordered locus">Pyrfu_1473</name>
</gene>
<dbReference type="GO" id="GO:0003977">
    <property type="term" value="F:UDP-N-acetylglucosamine diphosphorylase activity"/>
    <property type="evidence" value="ECO:0007669"/>
    <property type="project" value="UniProtKB-EC"/>
</dbReference>
<dbReference type="EMBL" id="CP002838">
    <property type="protein sequence ID" value="AEM39331.1"/>
    <property type="molecule type" value="Genomic_DNA"/>
</dbReference>
<dbReference type="InterPro" id="IPR050065">
    <property type="entry name" value="GlmU-like"/>
</dbReference>
<dbReference type="SUPFAM" id="SSF51161">
    <property type="entry name" value="Trimeric LpxA-like enzymes"/>
    <property type="match status" value="1"/>
</dbReference>
<dbReference type="UniPathway" id="UPA00113">
    <property type="reaction ID" value="UER00532"/>
</dbReference>
<dbReference type="FunCoup" id="G0EHA7">
    <property type="interactions" value="8"/>
</dbReference>
<dbReference type="Gene3D" id="3.90.550.10">
    <property type="entry name" value="Spore Coat Polysaccharide Biosynthesis Protein SpsA, Chain A"/>
    <property type="match status" value="1"/>
</dbReference>
<comment type="pathway">
    <text evidence="1">Nucleotide-sugar biosynthesis; UDP-N-acetyl-alpha-D-glucosamine biosynthesis; N-acetyl-alpha-D-glucosamine 1-phosphate from alpha-D-glucosamine 6-phosphate (route II): step 2/2.</text>
</comment>
<keyword evidence="3 10" id="KW-0808">Transferase</keyword>
<dbReference type="InterPro" id="IPR011004">
    <property type="entry name" value="Trimer_LpxA-like_sf"/>
</dbReference>
<dbReference type="NCBIfam" id="TIGR03992">
    <property type="entry name" value="Arch_glmU"/>
    <property type="match status" value="1"/>
</dbReference>
<proteinExistence type="predicted"/>
<evidence type="ECO:0000256" key="2">
    <source>
        <dbReference type="ARBA" id="ARBA00005208"/>
    </source>
</evidence>
<dbReference type="OrthoDB" id="15372at2157"/>
<evidence type="ECO:0000256" key="1">
    <source>
        <dbReference type="ARBA" id="ARBA00005166"/>
    </source>
</evidence>
<protein>
    <submittedName>
        <fullName evidence="10">Nucleotidyl transferase</fullName>
    </submittedName>
</protein>
<evidence type="ECO:0000256" key="5">
    <source>
        <dbReference type="ARBA" id="ARBA00023268"/>
    </source>
</evidence>
<feature type="domain" description="Nucleotidyl transferase" evidence="9">
    <location>
        <begin position="10"/>
        <end position="222"/>
    </location>
</feature>
<dbReference type="InterPro" id="IPR023915">
    <property type="entry name" value="Bifunctiontional_GlmU_arc-type"/>
</dbReference>
<dbReference type="KEGG" id="pfm:Pyrfu_1473"/>
<evidence type="ECO:0000256" key="3">
    <source>
        <dbReference type="ARBA" id="ARBA00022679"/>
    </source>
</evidence>
<dbReference type="eggNOG" id="arCOG00666">
    <property type="taxonomic scope" value="Archaea"/>
</dbReference>
<evidence type="ECO:0000256" key="6">
    <source>
        <dbReference type="ARBA" id="ARBA00023315"/>
    </source>
</evidence>
<reference evidence="10 11" key="1">
    <citation type="journal article" date="2011" name="Stand. Genomic Sci.">
        <title>Complete genome sequence of the hyperthermophilic chemolithoautotroph Pyrolobus fumarii type strain (1A).</title>
        <authorList>
            <person name="Anderson I."/>
            <person name="Goker M."/>
            <person name="Nolan M."/>
            <person name="Lucas S."/>
            <person name="Hammon N."/>
            <person name="Deshpande S."/>
            <person name="Cheng J.F."/>
            <person name="Tapia R."/>
            <person name="Han C."/>
            <person name="Goodwin L."/>
            <person name="Pitluck S."/>
            <person name="Huntemann M."/>
            <person name="Liolios K."/>
            <person name="Ivanova N."/>
            <person name="Pagani I."/>
            <person name="Mavromatis K."/>
            <person name="Ovchinikova G."/>
            <person name="Pati A."/>
            <person name="Chen A."/>
            <person name="Palaniappan K."/>
            <person name="Land M."/>
            <person name="Hauser L."/>
            <person name="Brambilla E.M."/>
            <person name="Huber H."/>
            <person name="Yasawong M."/>
            <person name="Rohde M."/>
            <person name="Spring S."/>
            <person name="Abt B."/>
            <person name="Sikorski J."/>
            <person name="Wirth R."/>
            <person name="Detter J.C."/>
            <person name="Woyke T."/>
            <person name="Bristow J."/>
            <person name="Eisen J.A."/>
            <person name="Markowitz V."/>
            <person name="Hugenholtz P."/>
            <person name="Kyrpides N.C."/>
            <person name="Klenk H.P."/>
            <person name="Lapidus A."/>
        </authorList>
    </citation>
    <scope>NUCLEOTIDE SEQUENCE [LARGE SCALE GENOMIC DNA]</scope>
    <source>
        <strain evidence="11">DSM 11204 / 1A</strain>
    </source>
</reference>
<evidence type="ECO:0000256" key="8">
    <source>
        <dbReference type="ARBA" id="ARBA00048493"/>
    </source>
</evidence>
<dbReference type="Pfam" id="PF00483">
    <property type="entry name" value="NTP_transferase"/>
    <property type="match status" value="1"/>
</dbReference>
<evidence type="ECO:0000256" key="4">
    <source>
        <dbReference type="ARBA" id="ARBA00022695"/>
    </source>
</evidence>
<evidence type="ECO:0000259" key="9">
    <source>
        <dbReference type="Pfam" id="PF00483"/>
    </source>
</evidence>
<dbReference type="RefSeq" id="WP_014027008.1">
    <property type="nucleotide sequence ID" value="NC_015931.1"/>
</dbReference>
<dbReference type="InParanoid" id="G0EHA7"/>
<keyword evidence="5" id="KW-0511">Multifunctional enzyme</keyword>
<dbReference type="PANTHER" id="PTHR43584:SF8">
    <property type="entry name" value="N-ACETYLMURAMATE ALPHA-1-PHOSPHATE URIDYLYLTRANSFERASE"/>
    <property type="match status" value="1"/>
</dbReference>
<dbReference type="InterPro" id="IPR005835">
    <property type="entry name" value="NTP_transferase_dom"/>
</dbReference>
<accession>G0EHA7</accession>
<name>G0EHA7_PYRF1</name>
<organism evidence="10 11">
    <name type="scientific">Pyrolobus fumarii (strain DSM 11204 / 1A)</name>
    <dbReference type="NCBI Taxonomy" id="694429"/>
    <lineage>
        <taxon>Archaea</taxon>
        <taxon>Thermoproteota</taxon>
        <taxon>Thermoprotei</taxon>
        <taxon>Desulfurococcales</taxon>
        <taxon>Pyrodictiaceae</taxon>
        <taxon>Pyrolobus</taxon>
    </lineage>
</organism>
<sequence length="461" mass="50235">MGGIALVDAALVLAGGRGERAWPLTATIYKPLLQLPGNESILSRLVRQVSRLAKRVYVLVPPGATEEFKKHLDSYGFTNVVVVEQQPYENGGYGSGAAVRQLLEVVPDIDSVLIVHGDTVIHDSVIDDLVKLAENREWGLVGFRTNRNGKRYGVIVADGSRVKRIVEKPGWSGEVVANAAIYLLPARLVREAVMNIGISERGEIEFPDAVNLVAKRLEDEGKWLRLLLIREEHRIDVGPWWEYLLASRMVLDWLVESGCRAEGNIAYNVIVKGVVCGEGFEVEGPSVLEGPIWLGRNARVGPFTHLRKYTILYDDVQVGAFVEIKGSVLMERTVARHHAYIGDSVVGPRSNIAAGTVFANLRHDNATVRSCAGGRVRNTGLRKLGAVLGEGVKTGVNSSIMPGARIGPCSWIEPGAVVRGDVPSCSFYRRDGEIVDIREAVANCCRGVRGGRGYGLCTKPE</sequence>
<evidence type="ECO:0000313" key="10">
    <source>
        <dbReference type="EMBL" id="AEM39331.1"/>
    </source>
</evidence>
<dbReference type="HOGENOM" id="CLU_029499_0_1_2"/>
<keyword evidence="6" id="KW-0012">Acyltransferase</keyword>
<comment type="catalytic activity">
    <reaction evidence="7">
        <text>alpha-D-glucosamine 1-phosphate + acetyl-CoA = N-acetyl-alpha-D-glucosamine 1-phosphate + CoA + H(+)</text>
        <dbReference type="Rhea" id="RHEA:13725"/>
        <dbReference type="ChEBI" id="CHEBI:15378"/>
        <dbReference type="ChEBI" id="CHEBI:57287"/>
        <dbReference type="ChEBI" id="CHEBI:57288"/>
        <dbReference type="ChEBI" id="CHEBI:57776"/>
        <dbReference type="ChEBI" id="CHEBI:58516"/>
        <dbReference type="EC" id="2.3.1.157"/>
    </reaction>
</comment>
<dbReference type="GO" id="GO:0019134">
    <property type="term" value="F:glucosamine-1-phosphate N-acetyltransferase activity"/>
    <property type="evidence" value="ECO:0007669"/>
    <property type="project" value="UniProtKB-EC"/>
</dbReference>
<dbReference type="PANTHER" id="PTHR43584">
    <property type="entry name" value="NUCLEOTIDYL TRANSFERASE"/>
    <property type="match status" value="1"/>
</dbReference>
<keyword evidence="4" id="KW-0548">Nucleotidyltransferase</keyword>
<dbReference type="GeneID" id="11138660"/>
<comment type="pathway">
    <text evidence="2">Nucleotide-sugar biosynthesis; UDP-N-acetyl-alpha-D-glucosamine biosynthesis; UDP-N-acetyl-alpha-D-glucosamine from N-acetyl-alpha-D-glucosamine 1-phosphate: step 1/1.</text>
</comment>
<dbReference type="GO" id="GO:0006048">
    <property type="term" value="P:UDP-N-acetylglucosamine biosynthetic process"/>
    <property type="evidence" value="ECO:0007669"/>
    <property type="project" value="UniProtKB-UniPathway"/>
</dbReference>
<evidence type="ECO:0000256" key="7">
    <source>
        <dbReference type="ARBA" id="ARBA00048247"/>
    </source>
</evidence>
<dbReference type="Proteomes" id="UP000001037">
    <property type="component" value="Chromosome"/>
</dbReference>
<dbReference type="InterPro" id="IPR029044">
    <property type="entry name" value="Nucleotide-diphossugar_trans"/>
</dbReference>